<dbReference type="SUPFAM" id="SSF52540">
    <property type="entry name" value="P-loop containing nucleoside triphosphate hydrolases"/>
    <property type="match status" value="1"/>
</dbReference>
<reference evidence="9" key="2">
    <citation type="submission" date="2021-08" db="EMBL/GenBank/DDBJ databases">
        <authorList>
            <person name="Tani A."/>
            <person name="Ola A."/>
            <person name="Ogura Y."/>
            <person name="Katsura K."/>
            <person name="Hayashi T."/>
        </authorList>
    </citation>
    <scope>NUCLEOTIDE SEQUENCE</scope>
    <source>
        <strain evidence="9">NBRC 15689</strain>
    </source>
</reference>
<dbReference type="SMART" id="SM00382">
    <property type="entry name" value="AAA"/>
    <property type="match status" value="1"/>
</dbReference>
<evidence type="ECO:0000313" key="10">
    <source>
        <dbReference type="Proteomes" id="UP001055156"/>
    </source>
</evidence>
<gene>
    <name evidence="9" type="primary">ccmA</name>
    <name evidence="9" type="ORF">LKMONMHP_4501</name>
</gene>
<keyword evidence="5 9" id="KW-0067">ATP-binding</keyword>
<dbReference type="EMBL" id="BPQV01000017">
    <property type="protein sequence ID" value="GJE29619.1"/>
    <property type="molecule type" value="Genomic_DNA"/>
</dbReference>
<protein>
    <submittedName>
        <fullName evidence="9">Cytochrome c biogenesis ATP-binding export protein CcmA</fullName>
    </submittedName>
</protein>
<evidence type="ECO:0000256" key="3">
    <source>
        <dbReference type="ARBA" id="ARBA00022741"/>
    </source>
</evidence>
<dbReference type="GO" id="GO:0005524">
    <property type="term" value="F:ATP binding"/>
    <property type="evidence" value="ECO:0007669"/>
    <property type="project" value="UniProtKB-KW"/>
</dbReference>
<sequence>MRLIVENLACRRSGRRVFERLSFALSDREALMVTGRNGAGKSSLLAMLAGRLKPASGTIRVEGVGERTLPECLHVVGHRDGLKTALTAGENLAFARDLLGAPTLSPRDALAALGLAHALDLPVGYLSAGQRRRVALARLLVCRRPLWLLDEPTAALDTASQAVLAGLMARHRDEGGLIVAATHQAMGLEDATELRIAPPAASAPADAAASDWETWS</sequence>
<proteinExistence type="inferred from homology"/>
<evidence type="ECO:0000313" key="9">
    <source>
        <dbReference type="EMBL" id="GJE29619.1"/>
    </source>
</evidence>
<dbReference type="InterPro" id="IPR005895">
    <property type="entry name" value="ABC_transptr_haem_export_CcmA"/>
</dbReference>
<dbReference type="RefSeq" id="WP_238314585.1">
    <property type="nucleotide sequence ID" value="NZ_BPQV01000017.1"/>
</dbReference>
<evidence type="ECO:0000259" key="8">
    <source>
        <dbReference type="PROSITE" id="PS50893"/>
    </source>
</evidence>
<keyword evidence="6" id="KW-1278">Translocase</keyword>
<dbReference type="PROSITE" id="PS00211">
    <property type="entry name" value="ABC_TRANSPORTER_1"/>
    <property type="match status" value="1"/>
</dbReference>
<comment type="similarity">
    <text evidence="1">Belongs to the ABC transporter superfamily.</text>
</comment>
<keyword evidence="10" id="KW-1185">Reference proteome</keyword>
<evidence type="ECO:0000256" key="4">
    <source>
        <dbReference type="ARBA" id="ARBA00022748"/>
    </source>
</evidence>
<accession>A0ABQ4TH19</accession>
<reference evidence="9" key="1">
    <citation type="journal article" date="2021" name="Front. Microbiol.">
        <title>Comprehensive Comparative Genomics and Phenotyping of Methylobacterium Species.</title>
        <authorList>
            <person name="Alessa O."/>
            <person name="Ogura Y."/>
            <person name="Fujitani Y."/>
            <person name="Takami H."/>
            <person name="Hayashi T."/>
            <person name="Sahin N."/>
            <person name="Tani A."/>
        </authorList>
    </citation>
    <scope>NUCLEOTIDE SEQUENCE</scope>
    <source>
        <strain evidence="9">NBRC 15689</strain>
    </source>
</reference>
<name>A0ABQ4TH19_METOR</name>
<evidence type="ECO:0000256" key="6">
    <source>
        <dbReference type="ARBA" id="ARBA00022967"/>
    </source>
</evidence>
<keyword evidence="7" id="KW-0472">Membrane</keyword>
<dbReference type="InterPro" id="IPR027417">
    <property type="entry name" value="P-loop_NTPase"/>
</dbReference>
<dbReference type="InterPro" id="IPR017871">
    <property type="entry name" value="ABC_transporter-like_CS"/>
</dbReference>
<dbReference type="InterPro" id="IPR003439">
    <property type="entry name" value="ABC_transporter-like_ATP-bd"/>
</dbReference>
<comment type="caution">
    <text evidence="9">The sequence shown here is derived from an EMBL/GenBank/DDBJ whole genome shotgun (WGS) entry which is preliminary data.</text>
</comment>
<dbReference type="PANTHER" id="PTHR43499">
    <property type="entry name" value="ABC TRANSPORTER I FAMILY MEMBER 1"/>
    <property type="match status" value="1"/>
</dbReference>
<evidence type="ECO:0000256" key="2">
    <source>
        <dbReference type="ARBA" id="ARBA00022448"/>
    </source>
</evidence>
<keyword evidence="2" id="KW-0813">Transport</keyword>
<feature type="domain" description="ABC transporter" evidence="8">
    <location>
        <begin position="3"/>
        <end position="209"/>
    </location>
</feature>
<evidence type="ECO:0000256" key="1">
    <source>
        <dbReference type="ARBA" id="ARBA00005417"/>
    </source>
</evidence>
<keyword evidence="3" id="KW-0547">Nucleotide-binding</keyword>
<keyword evidence="4" id="KW-0201">Cytochrome c-type biogenesis</keyword>
<evidence type="ECO:0000256" key="5">
    <source>
        <dbReference type="ARBA" id="ARBA00022840"/>
    </source>
</evidence>
<evidence type="ECO:0000256" key="7">
    <source>
        <dbReference type="ARBA" id="ARBA00023136"/>
    </source>
</evidence>
<organism evidence="9 10">
    <name type="scientific">Methylobacterium organophilum</name>
    <dbReference type="NCBI Taxonomy" id="410"/>
    <lineage>
        <taxon>Bacteria</taxon>
        <taxon>Pseudomonadati</taxon>
        <taxon>Pseudomonadota</taxon>
        <taxon>Alphaproteobacteria</taxon>
        <taxon>Hyphomicrobiales</taxon>
        <taxon>Methylobacteriaceae</taxon>
        <taxon>Methylobacterium</taxon>
    </lineage>
</organism>
<dbReference type="Gene3D" id="3.40.50.300">
    <property type="entry name" value="P-loop containing nucleotide triphosphate hydrolases"/>
    <property type="match status" value="1"/>
</dbReference>
<dbReference type="InterPro" id="IPR003593">
    <property type="entry name" value="AAA+_ATPase"/>
</dbReference>
<dbReference type="Pfam" id="PF00005">
    <property type="entry name" value="ABC_tran"/>
    <property type="match status" value="1"/>
</dbReference>
<dbReference type="Proteomes" id="UP001055156">
    <property type="component" value="Unassembled WGS sequence"/>
</dbReference>
<dbReference type="NCBIfam" id="TIGR01189">
    <property type="entry name" value="ccmA"/>
    <property type="match status" value="1"/>
</dbReference>
<dbReference type="PANTHER" id="PTHR43499:SF1">
    <property type="entry name" value="ABC TRANSPORTER I FAMILY MEMBER 1"/>
    <property type="match status" value="1"/>
</dbReference>
<dbReference type="PROSITE" id="PS50893">
    <property type="entry name" value="ABC_TRANSPORTER_2"/>
    <property type="match status" value="1"/>
</dbReference>